<gene>
    <name evidence="1" type="ORF">ALECFALPRED_008090</name>
</gene>
<sequence>MKSVPQLKLKLVSRTRLEPYEVAQVILNSKIKVQLRAYYNGNENSKPTTKERQDDRHLTSLGITTKQVGDEPATKDIQLYMPLYMDGKSLGDAEQATVQATVDVLAQAV</sequence>
<evidence type="ECO:0000313" key="2">
    <source>
        <dbReference type="Proteomes" id="UP000664203"/>
    </source>
</evidence>
<reference evidence="1" key="1">
    <citation type="submission" date="2021-03" db="EMBL/GenBank/DDBJ databases">
        <authorList>
            <person name="Tagirdzhanova G."/>
        </authorList>
    </citation>
    <scope>NUCLEOTIDE SEQUENCE</scope>
</reference>
<evidence type="ECO:0000313" key="1">
    <source>
        <dbReference type="EMBL" id="CAF9939394.1"/>
    </source>
</evidence>
<dbReference type="Proteomes" id="UP000664203">
    <property type="component" value="Unassembled WGS sequence"/>
</dbReference>
<dbReference type="EMBL" id="CAJPDR010000548">
    <property type="protein sequence ID" value="CAF9939394.1"/>
    <property type="molecule type" value="Genomic_DNA"/>
</dbReference>
<proteinExistence type="predicted"/>
<dbReference type="AlphaFoldDB" id="A0A8H3PFR9"/>
<comment type="caution">
    <text evidence="1">The sequence shown here is derived from an EMBL/GenBank/DDBJ whole genome shotgun (WGS) entry which is preliminary data.</text>
</comment>
<organism evidence="1 2">
    <name type="scientific">Alectoria fallacina</name>
    <dbReference type="NCBI Taxonomy" id="1903189"/>
    <lineage>
        <taxon>Eukaryota</taxon>
        <taxon>Fungi</taxon>
        <taxon>Dikarya</taxon>
        <taxon>Ascomycota</taxon>
        <taxon>Pezizomycotina</taxon>
        <taxon>Lecanoromycetes</taxon>
        <taxon>OSLEUM clade</taxon>
        <taxon>Lecanoromycetidae</taxon>
        <taxon>Lecanorales</taxon>
        <taxon>Lecanorineae</taxon>
        <taxon>Parmeliaceae</taxon>
        <taxon>Alectoria</taxon>
    </lineage>
</organism>
<feature type="non-terminal residue" evidence="1">
    <location>
        <position position="109"/>
    </location>
</feature>
<accession>A0A8H3PFR9</accession>
<protein>
    <submittedName>
        <fullName evidence="1">Uncharacterized protein</fullName>
    </submittedName>
</protein>
<name>A0A8H3PFR9_9LECA</name>
<keyword evidence="2" id="KW-1185">Reference proteome</keyword>